<reference evidence="1" key="1">
    <citation type="submission" date="2020-10" db="EMBL/GenBank/DDBJ databases">
        <authorList>
            <person name="Gilroy R."/>
        </authorList>
    </citation>
    <scope>NUCLEOTIDE SEQUENCE</scope>
    <source>
        <strain evidence="1">B3-1481</strain>
    </source>
</reference>
<evidence type="ECO:0000313" key="1">
    <source>
        <dbReference type="EMBL" id="MBO8480257.1"/>
    </source>
</evidence>
<organism evidence="1 2">
    <name type="scientific">Candidatus Cryptobacteroides avistercoris</name>
    <dbReference type="NCBI Taxonomy" id="2840758"/>
    <lineage>
        <taxon>Bacteria</taxon>
        <taxon>Pseudomonadati</taxon>
        <taxon>Bacteroidota</taxon>
        <taxon>Bacteroidia</taxon>
        <taxon>Bacteroidales</taxon>
        <taxon>Candidatus Cryptobacteroides</taxon>
    </lineage>
</organism>
<proteinExistence type="predicted"/>
<dbReference type="EMBL" id="JADILW010000061">
    <property type="protein sequence ID" value="MBO8480257.1"/>
    <property type="molecule type" value="Genomic_DNA"/>
</dbReference>
<reference evidence="1" key="2">
    <citation type="journal article" date="2021" name="PeerJ">
        <title>Extensive microbial diversity within the chicken gut microbiome revealed by metagenomics and culture.</title>
        <authorList>
            <person name="Gilroy R."/>
            <person name="Ravi A."/>
            <person name="Getino M."/>
            <person name="Pursley I."/>
            <person name="Horton D.L."/>
            <person name="Alikhan N.F."/>
            <person name="Baker D."/>
            <person name="Gharbi K."/>
            <person name="Hall N."/>
            <person name="Watson M."/>
            <person name="Adriaenssens E.M."/>
            <person name="Foster-Nyarko E."/>
            <person name="Jarju S."/>
            <person name="Secka A."/>
            <person name="Antonio M."/>
            <person name="Oren A."/>
            <person name="Chaudhuri R.R."/>
            <person name="La Ragione R."/>
            <person name="Hildebrand F."/>
            <person name="Pallen M.J."/>
        </authorList>
    </citation>
    <scope>NUCLEOTIDE SEQUENCE</scope>
    <source>
        <strain evidence="1">B3-1481</strain>
    </source>
</reference>
<name>A0A9D9NNS0_9BACT</name>
<accession>A0A9D9NNS0</accession>
<protein>
    <submittedName>
        <fullName evidence="1">Acetyl-CoA carboxylase biotin carboxyl carrier protein subunit</fullName>
    </submittedName>
</protein>
<gene>
    <name evidence="1" type="ORF">IAB76_04000</name>
</gene>
<dbReference type="Proteomes" id="UP000823769">
    <property type="component" value="Unassembled WGS sequence"/>
</dbReference>
<evidence type="ECO:0000313" key="2">
    <source>
        <dbReference type="Proteomes" id="UP000823769"/>
    </source>
</evidence>
<dbReference type="AlphaFoldDB" id="A0A9D9NNS0"/>
<sequence length="30" mass="3262">MSTYKFKINGKDYEVAVNGIEGKNAAVTVN</sequence>
<feature type="non-terminal residue" evidence="1">
    <location>
        <position position="30"/>
    </location>
</feature>
<comment type="caution">
    <text evidence="1">The sequence shown here is derived from an EMBL/GenBank/DDBJ whole genome shotgun (WGS) entry which is preliminary data.</text>
</comment>